<keyword evidence="3" id="KW-1185">Reference proteome</keyword>
<dbReference type="Proteomes" id="UP000266841">
    <property type="component" value="Unassembled WGS sequence"/>
</dbReference>
<evidence type="ECO:0000256" key="1">
    <source>
        <dbReference type="SAM" id="MobiDB-lite"/>
    </source>
</evidence>
<reference evidence="2 3" key="1">
    <citation type="journal article" date="2012" name="Genome Biol.">
        <title>Genome and low-iron response of an oceanic diatom adapted to chronic iron limitation.</title>
        <authorList>
            <person name="Lommer M."/>
            <person name="Specht M."/>
            <person name="Roy A.S."/>
            <person name="Kraemer L."/>
            <person name="Andreson R."/>
            <person name="Gutowska M.A."/>
            <person name="Wolf J."/>
            <person name="Bergner S.V."/>
            <person name="Schilhabel M.B."/>
            <person name="Klostermeier U.C."/>
            <person name="Beiko R.G."/>
            <person name="Rosenstiel P."/>
            <person name="Hippler M."/>
            <person name="Laroche J."/>
        </authorList>
    </citation>
    <scope>NUCLEOTIDE SEQUENCE [LARGE SCALE GENOMIC DNA]</scope>
    <source>
        <strain evidence="2 3">CCMP1005</strain>
    </source>
</reference>
<feature type="compositionally biased region" description="Basic and acidic residues" evidence="1">
    <location>
        <begin position="11"/>
        <end position="20"/>
    </location>
</feature>
<gene>
    <name evidence="2" type="ORF">THAOC_05057</name>
</gene>
<proteinExistence type="predicted"/>
<comment type="caution">
    <text evidence="2">The sequence shown here is derived from an EMBL/GenBank/DDBJ whole genome shotgun (WGS) entry which is preliminary data.</text>
</comment>
<dbReference type="EMBL" id="AGNL01004599">
    <property type="protein sequence ID" value="EJK73326.1"/>
    <property type="molecule type" value="Genomic_DNA"/>
</dbReference>
<accession>K0THX1</accession>
<feature type="region of interest" description="Disordered" evidence="1">
    <location>
        <begin position="1"/>
        <end position="22"/>
    </location>
</feature>
<feature type="compositionally biased region" description="Basic residues" evidence="1">
    <location>
        <begin position="1"/>
        <end position="10"/>
    </location>
</feature>
<name>K0THX1_THAOC</name>
<dbReference type="AlphaFoldDB" id="K0THX1"/>
<protein>
    <submittedName>
        <fullName evidence="2">Uncharacterized protein</fullName>
    </submittedName>
</protein>
<evidence type="ECO:0000313" key="2">
    <source>
        <dbReference type="EMBL" id="EJK73326.1"/>
    </source>
</evidence>
<evidence type="ECO:0000313" key="3">
    <source>
        <dbReference type="Proteomes" id="UP000266841"/>
    </source>
</evidence>
<organism evidence="2 3">
    <name type="scientific">Thalassiosira oceanica</name>
    <name type="common">Marine diatom</name>
    <dbReference type="NCBI Taxonomy" id="159749"/>
    <lineage>
        <taxon>Eukaryota</taxon>
        <taxon>Sar</taxon>
        <taxon>Stramenopiles</taxon>
        <taxon>Ochrophyta</taxon>
        <taxon>Bacillariophyta</taxon>
        <taxon>Coscinodiscophyceae</taxon>
        <taxon>Thalassiosirophycidae</taxon>
        <taxon>Thalassiosirales</taxon>
        <taxon>Thalassiosiraceae</taxon>
        <taxon>Thalassiosira</taxon>
    </lineage>
</organism>
<sequence length="286" mass="31030">MRRARGRGRKGFADAKERTTTHAAHTNAAEYTRRGRHATPCCWRVQHLLRILKSSARKMTAVTPFLAIGSGVSRITLSIHNLSPIAIPSNLNKCQWVEISTGKTARLLTRSRNFQCSGYLTPPSLVSQLAKFKGKGGKKVLKQLFDTEAGDVYTRTIVNYVPPGKTLLICLKVAPQNLACLGNLGIFSDEEKQRIVSNGLLVPITDNRFGGIPDCYQPLLRGNVKVLVAFFDENCFPEALLQDVTGNEGPNTVVYDGSAANNSTPNRSVTAVSATVVSAEGQDTSA</sequence>